<accession>A0A371BZJ3</accession>
<organism evidence="3 4">
    <name type="scientific">Yarrowia lipolytica</name>
    <name type="common">Candida lipolytica</name>
    <dbReference type="NCBI Taxonomy" id="4952"/>
    <lineage>
        <taxon>Eukaryota</taxon>
        <taxon>Fungi</taxon>
        <taxon>Dikarya</taxon>
        <taxon>Ascomycota</taxon>
        <taxon>Saccharomycotina</taxon>
        <taxon>Dipodascomycetes</taxon>
        <taxon>Dipodascales</taxon>
        <taxon>Dipodascales incertae sedis</taxon>
        <taxon>Yarrowia</taxon>
    </lineage>
</organism>
<feature type="compositionally biased region" description="Low complexity" evidence="1">
    <location>
        <begin position="572"/>
        <end position="602"/>
    </location>
</feature>
<feature type="signal peptide" evidence="2">
    <location>
        <begin position="1"/>
        <end position="16"/>
    </location>
</feature>
<feature type="non-terminal residue" evidence="3">
    <location>
        <position position="617"/>
    </location>
</feature>
<evidence type="ECO:0000256" key="1">
    <source>
        <dbReference type="SAM" id="MobiDB-lite"/>
    </source>
</evidence>
<gene>
    <name evidence="3" type="ORF">B0I71DRAFT_143287</name>
</gene>
<sequence>MVKLGFLLGSAAVASAAISQHNFIVDDIAKKISTAIVENRKSGYPESDAASEVSVLVSALMSNQGLYNVFVSAVNIVAIEGVNTKNFPPFANVVTNAMISYMSEPDFSVASSIVLAKGTNYNIMPAWTKALQLNSDYVAMLTSPLFQISDVSTVSQAIFTLRSIATSLLVELHLLSAPTTEVTIPSSIIAPVVESSAPVVESSSFFTSTVTSTVTTSIPSPSPSPSSVASPKVPSTSSPLAVVTSVEINRLASDVILTSTSIESIVHSTESVSSTVVPTTLTVPTDCPKTPPAQGLLDCIHQCTIVTLQIGACFGVSSCICPRFNGIRDALATCLLCGIYHDEVSQIINNGIISWLLGCNEPTNPCSATVTSSNMVYSTATLVSTVVSTHVAYSTIKVTTITEHGPTAGTTAITGDDGIPTQIITVAPTGPVATSTVTGPHVGTQTIVGPDGYSTERVTVEPSIHLDGSVTPLTSETPAPLITTPVTTKTVTGDTAGTEVVTGADGKPTEQVTVVSSKAVTSSSAASSDGTITQLATDSLTPLPATTNTVTGPTAGTTTITGTDGKLTEQITVAPTGPVTTRTVTGPTAGTGTVTGDDGLPTEQITVAPTGPVTTKT</sequence>
<dbReference type="VEuPathDB" id="FungiDB:YALI0_B17028g"/>
<proteinExistence type="predicted"/>
<dbReference type="VEuPathDB" id="FungiDB:YALI1_D16471g"/>
<name>A0A371BZJ3_YARLL</name>
<feature type="chain" id="PRO_5016976655" description="Extracellular membrane protein CFEM domain-containing protein" evidence="2">
    <location>
        <begin position="17"/>
        <end position="617"/>
    </location>
</feature>
<feature type="compositionally biased region" description="Low complexity" evidence="1">
    <location>
        <begin position="546"/>
        <end position="565"/>
    </location>
</feature>
<evidence type="ECO:0008006" key="5">
    <source>
        <dbReference type="Google" id="ProtNLM"/>
    </source>
</evidence>
<feature type="region of interest" description="Disordered" evidence="1">
    <location>
        <begin position="537"/>
        <end position="617"/>
    </location>
</feature>
<evidence type="ECO:0000313" key="3">
    <source>
        <dbReference type="EMBL" id="RDW23070.1"/>
    </source>
</evidence>
<feature type="compositionally biased region" description="Polar residues" evidence="1">
    <location>
        <begin position="603"/>
        <end position="617"/>
    </location>
</feature>
<reference evidence="3 4" key="1">
    <citation type="submission" date="2018-07" db="EMBL/GenBank/DDBJ databases">
        <title>Draft Genome Assemblies for Five Robust Yarrowia lipolytica Strains Exhibiting High Lipid Production and Pentose Sugar Utilization and Sugar Alcohol Secretion from Undetoxified Lignocellulosic Biomass Hydrolysates.</title>
        <authorList>
            <consortium name="DOE Joint Genome Institute"/>
            <person name="Walker C."/>
            <person name="Ryu S."/>
            <person name="Na H."/>
            <person name="Zane M."/>
            <person name="LaButti K."/>
            <person name="Lipzen A."/>
            <person name="Haridas S."/>
            <person name="Barry K."/>
            <person name="Grigoriev I.V."/>
            <person name="Quarterman J."/>
            <person name="Slininger P."/>
            <person name="Dien B."/>
            <person name="Trinh C.T."/>
        </authorList>
    </citation>
    <scope>NUCLEOTIDE SEQUENCE [LARGE SCALE GENOMIC DNA]</scope>
    <source>
        <strain evidence="3 4">YB392</strain>
    </source>
</reference>
<dbReference type="Proteomes" id="UP000256601">
    <property type="component" value="Unassembled WGS sequence"/>
</dbReference>
<protein>
    <recommendedName>
        <fullName evidence="5">Extracellular membrane protein CFEM domain-containing protein</fullName>
    </recommendedName>
</protein>
<dbReference type="AlphaFoldDB" id="A0A371BZJ3"/>
<dbReference type="EMBL" id="KZ859116">
    <property type="protein sequence ID" value="RDW23070.1"/>
    <property type="molecule type" value="Genomic_DNA"/>
</dbReference>
<evidence type="ECO:0000313" key="4">
    <source>
        <dbReference type="Proteomes" id="UP000256601"/>
    </source>
</evidence>
<evidence type="ECO:0000256" key="2">
    <source>
        <dbReference type="SAM" id="SignalP"/>
    </source>
</evidence>
<keyword evidence="2" id="KW-0732">Signal</keyword>
<feature type="region of interest" description="Disordered" evidence="1">
    <location>
        <begin position="214"/>
        <end position="235"/>
    </location>
</feature>